<feature type="domain" description="4Fe4S-binding SPASM" evidence="1">
    <location>
        <begin position="242"/>
        <end position="298"/>
    </location>
</feature>
<organism evidence="3 5">
    <name type="scientific">Chryseobacterium jejuense</name>
    <dbReference type="NCBI Taxonomy" id="445960"/>
    <lineage>
        <taxon>Bacteria</taxon>
        <taxon>Pseudomonadati</taxon>
        <taxon>Bacteroidota</taxon>
        <taxon>Flavobacteriia</taxon>
        <taxon>Flavobacteriales</taxon>
        <taxon>Weeksellaceae</taxon>
        <taxon>Chryseobacterium group</taxon>
        <taxon>Chryseobacterium</taxon>
    </lineage>
</organism>
<dbReference type="SUPFAM" id="SSF102114">
    <property type="entry name" value="Radical SAM enzymes"/>
    <property type="match status" value="1"/>
</dbReference>
<dbReference type="InterPro" id="IPR013785">
    <property type="entry name" value="Aldolase_TIM"/>
</dbReference>
<dbReference type="RefSeq" id="WP_089738671.1">
    <property type="nucleotide sequence ID" value="NZ_FNEG01000007.1"/>
</dbReference>
<dbReference type="NCBIfam" id="TIGR04085">
    <property type="entry name" value="rSAM_more_4Fe4S"/>
    <property type="match status" value="1"/>
</dbReference>
<evidence type="ECO:0000259" key="1">
    <source>
        <dbReference type="Pfam" id="PF13186"/>
    </source>
</evidence>
<proteinExistence type="predicted"/>
<reference evidence="2 4" key="1">
    <citation type="submission" date="2016-10" db="EMBL/GenBank/DDBJ databases">
        <authorList>
            <person name="Varghese N."/>
            <person name="Submissions S."/>
        </authorList>
    </citation>
    <scope>NUCLEOTIDE SEQUENCE [LARGE SCALE GENOMIC DNA]</scope>
    <source>
        <strain evidence="2 4">DSM 19299</strain>
    </source>
</reference>
<evidence type="ECO:0000313" key="5">
    <source>
        <dbReference type="Proteomes" id="UP000251670"/>
    </source>
</evidence>
<sequence>MKYFNLFSNIMITKGVTRILISDLQRNISELYPLELYALIEDLKTCSIENILTSYDHESKEIVQEYIDILLEREYGFITENNWTDNFPPLSYEYKDYNTISNIFLELDKLEVLYKIKHSIENLNSRHLIIFTKNEMTYDEILEIDLLFKATPLENIDIYFPYHNQINSDLFDKLNEKVSRINNLIVYCSPSLSFKIKNNLHFTVTFTREDLKISSCGKVDIKYFNTNLPKVLEAINHNSCLHKKISIDSEGNIKNCPLMQESFGNILNTSLEEAFAKPGFKKYWDITKDSIEGCKDCEFRHICTDCRAYTERSHYSAENLDLSKPLKCGYNPYTNEWTEWSKNPLKQKAIYHYELQKLK</sequence>
<dbReference type="Proteomes" id="UP000199426">
    <property type="component" value="Unassembled WGS sequence"/>
</dbReference>
<name>A0A2X2WIQ0_CHRJE</name>
<evidence type="ECO:0000313" key="3">
    <source>
        <dbReference type="EMBL" id="SQB43262.1"/>
    </source>
</evidence>
<dbReference type="AlphaFoldDB" id="A0A2X2WIQ0"/>
<evidence type="ECO:0000313" key="4">
    <source>
        <dbReference type="Proteomes" id="UP000199426"/>
    </source>
</evidence>
<dbReference type="STRING" id="445960.SAMN05421542_4033"/>
<gene>
    <name evidence="3" type="ORF">NCTC13492_02157</name>
    <name evidence="2" type="ORF">SAMN05421542_4033</name>
</gene>
<dbReference type="Gene3D" id="3.20.20.70">
    <property type="entry name" value="Aldolase class I"/>
    <property type="match status" value="1"/>
</dbReference>
<evidence type="ECO:0000313" key="2">
    <source>
        <dbReference type="EMBL" id="SDJ65245.1"/>
    </source>
</evidence>
<protein>
    <submittedName>
        <fullName evidence="3">Predicted metal-binding protein</fullName>
    </submittedName>
    <submittedName>
        <fullName evidence="2">SPASM domain peptide maturase, grasp-with-spasm system</fullName>
    </submittedName>
</protein>
<dbReference type="InterPro" id="IPR023885">
    <property type="entry name" value="4Fe4S-binding_SPASM_dom"/>
</dbReference>
<dbReference type="InterPro" id="IPR058240">
    <property type="entry name" value="rSAM_sf"/>
</dbReference>
<accession>A0A2X2WIQ0</accession>
<dbReference type="NCBIfam" id="TIGR04193">
    <property type="entry name" value="SPASM_w_grasp"/>
    <property type="match status" value="1"/>
</dbReference>
<dbReference type="InterPro" id="IPR026497">
    <property type="entry name" value="GRASP-with-SPASM"/>
</dbReference>
<keyword evidence="4" id="KW-1185">Reference proteome</keyword>
<dbReference type="Proteomes" id="UP000251670">
    <property type="component" value="Unassembled WGS sequence"/>
</dbReference>
<dbReference type="EMBL" id="UAWB01000004">
    <property type="protein sequence ID" value="SQB43262.1"/>
    <property type="molecule type" value="Genomic_DNA"/>
</dbReference>
<reference evidence="3 5" key="2">
    <citation type="submission" date="2018-06" db="EMBL/GenBank/DDBJ databases">
        <authorList>
            <consortium name="Pathogen Informatics"/>
            <person name="Doyle S."/>
        </authorList>
    </citation>
    <scope>NUCLEOTIDE SEQUENCE [LARGE SCALE GENOMIC DNA]</scope>
    <source>
        <strain evidence="3 5">NCTC13492</strain>
    </source>
</reference>
<dbReference type="OrthoDB" id="1073749at2"/>
<dbReference type="Pfam" id="PF13186">
    <property type="entry name" value="SPASM"/>
    <property type="match status" value="1"/>
</dbReference>
<dbReference type="EMBL" id="FNEG01000007">
    <property type="protein sequence ID" value="SDJ65245.1"/>
    <property type="molecule type" value="Genomic_DNA"/>
</dbReference>